<dbReference type="OrthoDB" id="287365at2"/>
<reference evidence="5 6" key="1">
    <citation type="submission" date="2014-03" db="EMBL/GenBank/DDBJ databases">
        <title>Genomics of Bifidobacteria.</title>
        <authorList>
            <person name="Ventura M."/>
            <person name="Milani C."/>
            <person name="Lugli G.A."/>
        </authorList>
    </citation>
    <scope>NUCLEOTIDE SEQUENCE [LARGE SCALE GENOMIC DNA]</scope>
    <source>
        <strain evidence="5 6">DSM 23969</strain>
    </source>
</reference>
<name>A0A086ZN37_9BIFI</name>
<protein>
    <submittedName>
        <fullName evidence="5">Glycosyl hydrolase family 25</fullName>
    </submittedName>
</protein>
<evidence type="ECO:0000256" key="2">
    <source>
        <dbReference type="SAM" id="MobiDB-lite"/>
    </source>
</evidence>
<proteinExistence type="inferred from homology"/>
<keyword evidence="5" id="KW-0378">Hydrolase</keyword>
<dbReference type="InterPro" id="IPR043708">
    <property type="entry name" value="DUF5648"/>
</dbReference>
<dbReference type="InterPro" id="IPR017853">
    <property type="entry name" value="GH"/>
</dbReference>
<evidence type="ECO:0000259" key="4">
    <source>
        <dbReference type="Pfam" id="PF18885"/>
    </source>
</evidence>
<feature type="chain" id="PRO_5039134711" evidence="3">
    <location>
        <begin position="29"/>
        <end position="591"/>
    </location>
</feature>
<feature type="compositionally biased region" description="Low complexity" evidence="2">
    <location>
        <begin position="151"/>
        <end position="161"/>
    </location>
</feature>
<accession>A0A086ZN37</accession>
<dbReference type="eggNOG" id="COG3757">
    <property type="taxonomic scope" value="Bacteria"/>
</dbReference>
<dbReference type="AlphaFoldDB" id="A0A086ZN37"/>
<dbReference type="STRING" id="1437608.GCA_000771645_00781"/>
<dbReference type="PANTHER" id="PTHR34135:SF2">
    <property type="entry name" value="LYSOZYME"/>
    <property type="match status" value="1"/>
</dbReference>
<dbReference type="GO" id="GO:0016998">
    <property type="term" value="P:cell wall macromolecule catabolic process"/>
    <property type="evidence" value="ECO:0007669"/>
    <property type="project" value="InterPro"/>
</dbReference>
<dbReference type="GO" id="GO:0016052">
    <property type="term" value="P:carbohydrate catabolic process"/>
    <property type="evidence" value="ECO:0007669"/>
    <property type="project" value="TreeGrafter"/>
</dbReference>
<dbReference type="Gene3D" id="3.20.20.80">
    <property type="entry name" value="Glycosidases"/>
    <property type="match status" value="1"/>
</dbReference>
<keyword evidence="6" id="KW-1185">Reference proteome</keyword>
<evidence type="ECO:0000256" key="3">
    <source>
        <dbReference type="SAM" id="SignalP"/>
    </source>
</evidence>
<dbReference type="GO" id="GO:0009253">
    <property type="term" value="P:peptidoglycan catabolic process"/>
    <property type="evidence" value="ECO:0007669"/>
    <property type="project" value="InterPro"/>
</dbReference>
<keyword evidence="3" id="KW-0732">Signal</keyword>
<dbReference type="eggNOG" id="COG0584">
    <property type="taxonomic scope" value="Bacteria"/>
</dbReference>
<dbReference type="PANTHER" id="PTHR34135">
    <property type="entry name" value="LYSOZYME"/>
    <property type="match status" value="1"/>
</dbReference>
<dbReference type="EMBL" id="JGYN01000030">
    <property type="protein sequence ID" value="KFI47937.1"/>
    <property type="molecule type" value="Genomic_DNA"/>
</dbReference>
<dbReference type="Pfam" id="PF01183">
    <property type="entry name" value="Glyco_hydro_25"/>
    <property type="match status" value="1"/>
</dbReference>
<organism evidence="5 6">
    <name type="scientific">Bifidobacterium biavatii DSM 23969</name>
    <dbReference type="NCBI Taxonomy" id="1437608"/>
    <lineage>
        <taxon>Bacteria</taxon>
        <taxon>Bacillati</taxon>
        <taxon>Actinomycetota</taxon>
        <taxon>Actinomycetes</taxon>
        <taxon>Bifidobacteriales</taxon>
        <taxon>Bifidobacteriaceae</taxon>
        <taxon>Bifidobacterium</taxon>
    </lineage>
</organism>
<feature type="region of interest" description="Disordered" evidence="2">
    <location>
        <begin position="151"/>
        <end position="180"/>
    </location>
</feature>
<sequence length="591" mass="63495">MVRKIRACVATIAIAATLAVAGAAPAYALRDVAVEPRMETRSDSVIVTGDRDAGDRSALSDDAVVADGTGAMPDNPIVDLPDTVNDSIPDDATVVSPDLAVTSDGKVKDLETGKTVTDPSIVGTESAPADPLAKTNGESFIPVEAGDVKSAIASSEQSEQSGATRDANDGTPTVRSSSYGAAATVRNASVRSTSGTKTDSSVTLAAFSAPDVDYGTYWGTYQGKQAFYDADGNVFASDAKSVVDVSEWQYTIDWAKAKAAGVQGAIIRIGYGWGNGLDKYALRNIKECKRLGIPFGVYLYSYAEDAAGGKAEGKNTVALLEEAGVSPSDLSYPVYYDLEKWTWTGHKPPTSPAVYEKIVNAWYAQLIEAGYANLSIYSYTSYLNGPLNSTALHAKTRWVAQYGPRMDYTDFPTTSRGWQYTSGGSVAGITGRVDLNAFGNEVTSANEGDNDNDDSDADETGIPVYRVYNPNSGLHHYTTSYDEVKMLVAQGWRYEDVSFYAAETGTPVYRLYNSHDGNHHYTMSAGERDYLVAAGWNYEKIAWYVPKNGKTVVYRLYNPNSGEHVFTTSVKEYNAVGAAGWNQEGTAWLAQ</sequence>
<dbReference type="Proteomes" id="UP000029108">
    <property type="component" value="Unassembled WGS sequence"/>
</dbReference>
<dbReference type="SUPFAM" id="SSF51445">
    <property type="entry name" value="(Trans)glycosidases"/>
    <property type="match status" value="1"/>
</dbReference>
<evidence type="ECO:0000313" key="6">
    <source>
        <dbReference type="Proteomes" id="UP000029108"/>
    </source>
</evidence>
<comment type="caution">
    <text evidence="5">The sequence shown here is derived from an EMBL/GenBank/DDBJ whole genome shotgun (WGS) entry which is preliminary data.</text>
</comment>
<dbReference type="PROSITE" id="PS51904">
    <property type="entry name" value="GLYCOSYL_HYDROL_F25_2"/>
    <property type="match status" value="1"/>
</dbReference>
<feature type="domain" description="DUF5648" evidence="4">
    <location>
        <begin position="463"/>
        <end position="590"/>
    </location>
</feature>
<dbReference type="CDD" id="cd06414">
    <property type="entry name" value="GH25_LytC-like"/>
    <property type="match status" value="1"/>
</dbReference>
<evidence type="ECO:0000256" key="1">
    <source>
        <dbReference type="ARBA" id="ARBA00010646"/>
    </source>
</evidence>
<dbReference type="GO" id="GO:0003796">
    <property type="term" value="F:lysozyme activity"/>
    <property type="evidence" value="ECO:0007669"/>
    <property type="project" value="InterPro"/>
</dbReference>
<feature type="region of interest" description="Disordered" evidence="2">
    <location>
        <begin position="117"/>
        <end position="137"/>
    </location>
</feature>
<dbReference type="Pfam" id="PF18885">
    <property type="entry name" value="DUF5648"/>
    <property type="match status" value="1"/>
</dbReference>
<feature type="compositionally biased region" description="Polar residues" evidence="2">
    <location>
        <begin position="170"/>
        <end position="179"/>
    </location>
</feature>
<dbReference type="InterPro" id="IPR002053">
    <property type="entry name" value="Glyco_hydro_25"/>
</dbReference>
<evidence type="ECO:0000313" key="5">
    <source>
        <dbReference type="EMBL" id="KFI47937.1"/>
    </source>
</evidence>
<dbReference type="RefSeq" id="WP_033494486.1">
    <property type="nucleotide sequence ID" value="NZ_JDUU01000016.1"/>
</dbReference>
<comment type="similarity">
    <text evidence="1">Belongs to the glycosyl hydrolase 25 family.</text>
</comment>
<feature type="signal peptide" evidence="3">
    <location>
        <begin position="1"/>
        <end position="28"/>
    </location>
</feature>
<gene>
    <name evidence="5" type="ORF">BBIA_0069</name>
</gene>